<evidence type="ECO:0000313" key="2">
    <source>
        <dbReference type="Proteomes" id="UP000288216"/>
    </source>
</evidence>
<gene>
    <name evidence="1" type="ORF">scyTo_0000210</name>
</gene>
<dbReference type="Proteomes" id="UP000288216">
    <property type="component" value="Unassembled WGS sequence"/>
</dbReference>
<accession>A0A401NSN1</accession>
<evidence type="ECO:0000313" key="1">
    <source>
        <dbReference type="EMBL" id="GCB63901.1"/>
    </source>
</evidence>
<sequence length="81" mass="9442">MPLNVRPRLSSLHAEPCEQHRKQEGRELHVYYCGYCLTDNRIAYSKRELQETTDKKEIGLIIKLLEEVTRNPIASGKCWAI</sequence>
<protein>
    <submittedName>
        <fullName evidence="1">Uncharacterized protein</fullName>
    </submittedName>
</protein>
<keyword evidence="2" id="KW-1185">Reference proteome</keyword>
<organism evidence="1 2">
    <name type="scientific">Scyliorhinus torazame</name>
    <name type="common">Cloudy catshark</name>
    <name type="synonym">Catulus torazame</name>
    <dbReference type="NCBI Taxonomy" id="75743"/>
    <lineage>
        <taxon>Eukaryota</taxon>
        <taxon>Metazoa</taxon>
        <taxon>Chordata</taxon>
        <taxon>Craniata</taxon>
        <taxon>Vertebrata</taxon>
        <taxon>Chondrichthyes</taxon>
        <taxon>Elasmobranchii</taxon>
        <taxon>Galeomorphii</taxon>
        <taxon>Galeoidea</taxon>
        <taxon>Carcharhiniformes</taxon>
        <taxon>Scyliorhinidae</taxon>
        <taxon>Scyliorhinus</taxon>
    </lineage>
</organism>
<dbReference type="AlphaFoldDB" id="A0A401NSN1"/>
<dbReference type="EMBL" id="BFAA01000037">
    <property type="protein sequence ID" value="GCB63901.1"/>
    <property type="molecule type" value="Genomic_DNA"/>
</dbReference>
<reference evidence="1 2" key="1">
    <citation type="journal article" date="2018" name="Nat. Ecol. Evol.">
        <title>Shark genomes provide insights into elasmobranch evolution and the origin of vertebrates.</title>
        <authorList>
            <person name="Hara Y"/>
            <person name="Yamaguchi K"/>
            <person name="Onimaru K"/>
            <person name="Kadota M"/>
            <person name="Koyanagi M"/>
            <person name="Keeley SD"/>
            <person name="Tatsumi K"/>
            <person name="Tanaka K"/>
            <person name="Motone F"/>
            <person name="Kageyama Y"/>
            <person name="Nozu R"/>
            <person name="Adachi N"/>
            <person name="Nishimura O"/>
            <person name="Nakagawa R"/>
            <person name="Tanegashima C"/>
            <person name="Kiyatake I"/>
            <person name="Matsumoto R"/>
            <person name="Murakumo K"/>
            <person name="Nishida K"/>
            <person name="Terakita A"/>
            <person name="Kuratani S"/>
            <person name="Sato K"/>
            <person name="Hyodo S Kuraku.S."/>
        </authorList>
    </citation>
    <scope>NUCLEOTIDE SEQUENCE [LARGE SCALE GENOMIC DNA]</scope>
</reference>
<comment type="caution">
    <text evidence="1">The sequence shown here is derived from an EMBL/GenBank/DDBJ whole genome shotgun (WGS) entry which is preliminary data.</text>
</comment>
<proteinExistence type="predicted"/>
<name>A0A401NSN1_SCYTO</name>